<keyword evidence="6 7" id="KW-0472">Membrane</keyword>
<reference evidence="10" key="1">
    <citation type="journal article" date="2019" name="Int. J. Syst. Evol. Microbiol.">
        <title>The Global Catalogue of Microorganisms (GCM) 10K type strain sequencing project: providing services to taxonomists for standard genome sequencing and annotation.</title>
        <authorList>
            <consortium name="The Broad Institute Genomics Platform"/>
            <consortium name="The Broad Institute Genome Sequencing Center for Infectious Disease"/>
            <person name="Wu L."/>
            <person name="Ma J."/>
        </authorList>
    </citation>
    <scope>NUCLEOTIDE SEQUENCE [LARGE SCALE GENOMIC DNA]</scope>
    <source>
        <strain evidence="10">JCM 10083</strain>
    </source>
</reference>
<evidence type="ECO:0000256" key="5">
    <source>
        <dbReference type="ARBA" id="ARBA00022989"/>
    </source>
</evidence>
<dbReference type="PANTHER" id="PTHR23517:SF2">
    <property type="entry name" value="MULTIDRUG RESISTANCE PROTEIN MDTH"/>
    <property type="match status" value="1"/>
</dbReference>
<dbReference type="PANTHER" id="PTHR23517">
    <property type="entry name" value="RESISTANCE PROTEIN MDTM, PUTATIVE-RELATED-RELATED"/>
    <property type="match status" value="1"/>
</dbReference>
<evidence type="ECO:0000259" key="8">
    <source>
        <dbReference type="PROSITE" id="PS50850"/>
    </source>
</evidence>
<dbReference type="InterPro" id="IPR036259">
    <property type="entry name" value="MFS_trans_sf"/>
</dbReference>
<evidence type="ECO:0000313" key="10">
    <source>
        <dbReference type="Proteomes" id="UP001596514"/>
    </source>
</evidence>
<evidence type="ECO:0000256" key="7">
    <source>
        <dbReference type="SAM" id="Phobius"/>
    </source>
</evidence>
<feature type="transmembrane region" description="Helical" evidence="7">
    <location>
        <begin position="227"/>
        <end position="252"/>
    </location>
</feature>
<sequence length="430" mass="45716">MNTDRKKIIDIIPPAGAARVLVTSGFVGSIGTGMFLTGSALYYTRVIHLSPLQVGLGLSLAGLIGMFTSVLLGRLADRTGPRVILVGLHIFRIFAYIGMALVANFWQFLIAVVLVTSADRSGPPANQALVGRIFEKTERLRTMAYLRAFRNVGLGLGALLAGLAVESDASWAYRLLVFGNAISFIPMAFLVARLKRFERPVPAAQDPVDEPSKPAAARARPLREIPFLSVSLANGFLMLHDSILFVALPLWIVGYTEAPPFMVAVVLIINTMFTAFGQVWWTRMAESLSDATRALTTCGTVLALASAAIGVAHYGNALTASVLIVVGVLLLTAGENLHAAAAWQISYDLSPAGQQTQYLAVFNLGTNVHDTAGPMVITALGVSAGPPGWLGLAAIFLLASTAERYSVGWTSRTRAAAALSGRLHVSEATR</sequence>
<dbReference type="Proteomes" id="UP001596514">
    <property type="component" value="Unassembled WGS sequence"/>
</dbReference>
<evidence type="ECO:0000256" key="3">
    <source>
        <dbReference type="ARBA" id="ARBA00022475"/>
    </source>
</evidence>
<dbReference type="Pfam" id="PF07690">
    <property type="entry name" value="MFS_1"/>
    <property type="match status" value="1"/>
</dbReference>
<evidence type="ECO:0000256" key="1">
    <source>
        <dbReference type="ARBA" id="ARBA00004651"/>
    </source>
</evidence>
<protein>
    <submittedName>
        <fullName evidence="9">MFS transporter</fullName>
    </submittedName>
</protein>
<comment type="caution">
    <text evidence="9">The sequence shown here is derived from an EMBL/GenBank/DDBJ whole genome shotgun (WGS) entry which is preliminary data.</text>
</comment>
<evidence type="ECO:0000256" key="6">
    <source>
        <dbReference type="ARBA" id="ARBA00023136"/>
    </source>
</evidence>
<keyword evidence="5 7" id="KW-1133">Transmembrane helix</keyword>
<feature type="transmembrane region" description="Helical" evidence="7">
    <location>
        <begin position="20"/>
        <end position="42"/>
    </location>
</feature>
<evidence type="ECO:0000256" key="2">
    <source>
        <dbReference type="ARBA" id="ARBA00022448"/>
    </source>
</evidence>
<feature type="domain" description="Major facilitator superfamily (MFS) profile" evidence="8">
    <location>
        <begin position="17"/>
        <end position="411"/>
    </location>
</feature>
<keyword evidence="10" id="KW-1185">Reference proteome</keyword>
<dbReference type="RefSeq" id="WP_343963242.1">
    <property type="nucleotide sequence ID" value="NZ_BAAAGK010000016.1"/>
</dbReference>
<keyword evidence="4 7" id="KW-0812">Transmembrane</keyword>
<evidence type="ECO:0000313" key="9">
    <source>
        <dbReference type="EMBL" id="MFC7605163.1"/>
    </source>
</evidence>
<feature type="transmembrane region" description="Helical" evidence="7">
    <location>
        <begin position="294"/>
        <end position="312"/>
    </location>
</feature>
<dbReference type="Gene3D" id="1.20.1250.20">
    <property type="entry name" value="MFS general substrate transporter like domains"/>
    <property type="match status" value="1"/>
</dbReference>
<keyword evidence="2" id="KW-0813">Transport</keyword>
<gene>
    <name evidence="9" type="ORF">ACFQVD_34140</name>
</gene>
<comment type="subcellular location">
    <subcellularLocation>
        <location evidence="1">Cell membrane</location>
        <topology evidence="1">Multi-pass membrane protein</topology>
    </subcellularLocation>
</comment>
<dbReference type="PROSITE" id="PS50850">
    <property type="entry name" value="MFS"/>
    <property type="match status" value="1"/>
</dbReference>
<organism evidence="9 10">
    <name type="scientific">Streptosporangium amethystogenes subsp. fukuiense</name>
    <dbReference type="NCBI Taxonomy" id="698418"/>
    <lineage>
        <taxon>Bacteria</taxon>
        <taxon>Bacillati</taxon>
        <taxon>Actinomycetota</taxon>
        <taxon>Actinomycetes</taxon>
        <taxon>Streptosporangiales</taxon>
        <taxon>Streptosporangiaceae</taxon>
        <taxon>Streptosporangium</taxon>
    </lineage>
</organism>
<evidence type="ECO:0000256" key="4">
    <source>
        <dbReference type="ARBA" id="ARBA00022692"/>
    </source>
</evidence>
<dbReference type="InterPro" id="IPR011701">
    <property type="entry name" value="MFS"/>
</dbReference>
<dbReference type="InterPro" id="IPR020846">
    <property type="entry name" value="MFS_dom"/>
</dbReference>
<feature type="transmembrane region" description="Helical" evidence="7">
    <location>
        <begin position="318"/>
        <end position="337"/>
    </location>
</feature>
<feature type="transmembrane region" description="Helical" evidence="7">
    <location>
        <begin position="148"/>
        <end position="165"/>
    </location>
</feature>
<feature type="transmembrane region" description="Helical" evidence="7">
    <location>
        <begin position="258"/>
        <end position="282"/>
    </location>
</feature>
<proteinExistence type="predicted"/>
<name>A0ABW2T978_9ACTN</name>
<dbReference type="InterPro" id="IPR050171">
    <property type="entry name" value="MFS_Transporters"/>
</dbReference>
<dbReference type="EMBL" id="JBHTEE010000001">
    <property type="protein sequence ID" value="MFC7605163.1"/>
    <property type="molecule type" value="Genomic_DNA"/>
</dbReference>
<feature type="transmembrane region" description="Helical" evidence="7">
    <location>
        <begin position="54"/>
        <end position="73"/>
    </location>
</feature>
<accession>A0ABW2T978</accession>
<feature type="transmembrane region" description="Helical" evidence="7">
    <location>
        <begin position="171"/>
        <end position="192"/>
    </location>
</feature>
<feature type="transmembrane region" description="Helical" evidence="7">
    <location>
        <begin position="93"/>
        <end position="115"/>
    </location>
</feature>
<dbReference type="SUPFAM" id="SSF103473">
    <property type="entry name" value="MFS general substrate transporter"/>
    <property type="match status" value="1"/>
</dbReference>
<keyword evidence="3" id="KW-1003">Cell membrane</keyword>